<sequence>MVCAPHLAVVAPVAPFHAGYALGAEVIYTAVLVFVVLNCTRTGKSKEPHPFFGLAIGFAAMGGGYAVGHISGAALNPAVSVALGMGGGKDHHWAFAWFGAELAGSGAATGLFWLLRRSELSTDGTESSSAPVEGDTGAAEVPPDGAGPAVGWKHKCAAEALGTFVLMTTFGLNIISGSRATAYSASAVLMCMIYSLGDLSGGHFNPAVTLAVLGGGGKVTRGEAAKYMLAQVVAALLAALVYAAFHMGSAVGDKSIKLLPGKGYDIFQAGLAELLGTFVLGYTVLAVTMEGYCKEVGGLVISLAVLAGGFAVGSVSGGELNPALVLGLVLGNVVNPGKGGVGAPAAWLVLLVCEFLGAYVSSVIFRITHRLELMPDDDEDDVKGLSKADVEAPVPASKAAARPAS</sequence>
<dbReference type="Pfam" id="PF00230">
    <property type="entry name" value="MIP"/>
    <property type="match status" value="1"/>
</dbReference>
<name>A0ABP0MCZ6_9DINO</name>
<dbReference type="InterPro" id="IPR000425">
    <property type="entry name" value="MIP"/>
</dbReference>
<comment type="caution">
    <text evidence="1">The sequence shown here is derived from an EMBL/GenBank/DDBJ whole genome shotgun (WGS) entry which is preliminary data.</text>
</comment>
<evidence type="ECO:0000313" key="1">
    <source>
        <dbReference type="EMBL" id="CAK9049350.1"/>
    </source>
</evidence>
<evidence type="ECO:0000313" key="2">
    <source>
        <dbReference type="Proteomes" id="UP001642464"/>
    </source>
</evidence>
<dbReference type="Proteomes" id="UP001642464">
    <property type="component" value="Unassembled WGS sequence"/>
</dbReference>
<dbReference type="InterPro" id="IPR034294">
    <property type="entry name" value="Aquaporin_transptr"/>
</dbReference>
<organism evidence="1 2">
    <name type="scientific">Durusdinium trenchii</name>
    <dbReference type="NCBI Taxonomy" id="1381693"/>
    <lineage>
        <taxon>Eukaryota</taxon>
        <taxon>Sar</taxon>
        <taxon>Alveolata</taxon>
        <taxon>Dinophyceae</taxon>
        <taxon>Suessiales</taxon>
        <taxon>Symbiodiniaceae</taxon>
        <taxon>Durusdinium</taxon>
    </lineage>
</organism>
<reference evidence="1 2" key="1">
    <citation type="submission" date="2024-02" db="EMBL/GenBank/DDBJ databases">
        <authorList>
            <person name="Chen Y."/>
            <person name="Shah S."/>
            <person name="Dougan E. K."/>
            <person name="Thang M."/>
            <person name="Chan C."/>
        </authorList>
    </citation>
    <scope>NUCLEOTIDE SEQUENCE [LARGE SCALE GENOMIC DNA]</scope>
</reference>
<dbReference type="PANTHER" id="PTHR45724">
    <property type="entry name" value="AQUAPORIN NIP2-1"/>
    <property type="match status" value="1"/>
</dbReference>
<dbReference type="EMBL" id="CAXAMM010021113">
    <property type="protein sequence ID" value="CAK9049350.1"/>
    <property type="molecule type" value="Genomic_DNA"/>
</dbReference>
<gene>
    <name evidence="1" type="ORF">SCF082_LOCUS27356</name>
</gene>
<dbReference type="InterPro" id="IPR022357">
    <property type="entry name" value="MIP_CS"/>
</dbReference>
<keyword evidence="2" id="KW-1185">Reference proteome</keyword>
<protein>
    <submittedName>
        <fullName evidence="1">Aquaporin-B</fullName>
    </submittedName>
</protein>
<dbReference type="InterPro" id="IPR023271">
    <property type="entry name" value="Aquaporin-like"/>
</dbReference>
<dbReference type="PRINTS" id="PR00783">
    <property type="entry name" value="MINTRINSICP"/>
</dbReference>
<dbReference type="Gene3D" id="1.20.1080.10">
    <property type="entry name" value="Glycerol uptake facilitator protein"/>
    <property type="match status" value="2"/>
</dbReference>
<proteinExistence type="predicted"/>
<accession>A0ABP0MCZ6</accession>
<dbReference type="PROSITE" id="PS00221">
    <property type="entry name" value="MIP"/>
    <property type="match status" value="2"/>
</dbReference>
<dbReference type="PANTHER" id="PTHR45724:SF13">
    <property type="entry name" value="AQUAPORIN NIP1-1-RELATED"/>
    <property type="match status" value="1"/>
</dbReference>
<dbReference type="SUPFAM" id="SSF81338">
    <property type="entry name" value="Aquaporin-like"/>
    <property type="match status" value="2"/>
</dbReference>